<comment type="caution">
    <text evidence="2">The sequence shown here is derived from an EMBL/GenBank/DDBJ whole genome shotgun (WGS) entry which is preliminary data.</text>
</comment>
<gene>
    <name evidence="2" type="ORF">LTR69_009549</name>
</gene>
<name>A0ABR0J0B8_9EURO</name>
<evidence type="ECO:0000256" key="1">
    <source>
        <dbReference type="SAM" id="Coils"/>
    </source>
</evidence>
<dbReference type="Proteomes" id="UP001345691">
    <property type="component" value="Unassembled WGS sequence"/>
</dbReference>
<dbReference type="EMBL" id="JAVRRF010000027">
    <property type="protein sequence ID" value="KAK5052980.1"/>
    <property type="molecule type" value="Genomic_DNA"/>
</dbReference>
<accession>A0ABR0J0B8</accession>
<protein>
    <recommendedName>
        <fullName evidence="4">Nucleoporin Nup54 alpha-helical domain-containing protein</fullName>
    </recommendedName>
</protein>
<evidence type="ECO:0000313" key="2">
    <source>
        <dbReference type="EMBL" id="KAK5052980.1"/>
    </source>
</evidence>
<organism evidence="2 3">
    <name type="scientific">Exophiala sideris</name>
    <dbReference type="NCBI Taxonomy" id="1016849"/>
    <lineage>
        <taxon>Eukaryota</taxon>
        <taxon>Fungi</taxon>
        <taxon>Dikarya</taxon>
        <taxon>Ascomycota</taxon>
        <taxon>Pezizomycotina</taxon>
        <taxon>Eurotiomycetes</taxon>
        <taxon>Chaetothyriomycetidae</taxon>
        <taxon>Chaetothyriales</taxon>
        <taxon>Herpotrichiellaceae</taxon>
        <taxon>Exophiala</taxon>
    </lineage>
</organism>
<feature type="coiled-coil region" evidence="1">
    <location>
        <begin position="108"/>
        <end position="139"/>
    </location>
</feature>
<evidence type="ECO:0008006" key="4">
    <source>
        <dbReference type="Google" id="ProtNLM"/>
    </source>
</evidence>
<evidence type="ECO:0000313" key="3">
    <source>
        <dbReference type="Proteomes" id="UP001345691"/>
    </source>
</evidence>
<keyword evidence="1" id="KW-0175">Coiled coil</keyword>
<keyword evidence="3" id="KW-1185">Reference proteome</keyword>
<sequence length="172" mass="20317">MSDQGQQDDIVISLEELNSFTSEVNEAAIEDATWVRFHGFLRQFYPDITMEDLKRAKHFQREPRGQWWKIEEINRHINAQKSVDLEWLWKAAAEQQWSPAADFVAYLSAEFESSVEQALTKLKEVRENLDRKIDTLRYQLEEHLLLLRSGVDPVHVLYSYQAELQALEKHWA</sequence>
<proteinExistence type="predicted"/>
<reference evidence="2 3" key="1">
    <citation type="submission" date="2023-08" db="EMBL/GenBank/DDBJ databases">
        <title>Black Yeasts Isolated from many extreme environments.</title>
        <authorList>
            <person name="Coleine C."/>
            <person name="Stajich J.E."/>
            <person name="Selbmann L."/>
        </authorList>
    </citation>
    <scope>NUCLEOTIDE SEQUENCE [LARGE SCALE GENOMIC DNA]</scope>
    <source>
        <strain evidence="2 3">CCFEE 6328</strain>
    </source>
</reference>